<reference evidence="3 4" key="1">
    <citation type="journal article" date="2021" name="Elife">
        <title>Chloroplast acquisition without the gene transfer in kleptoplastic sea slugs, Plakobranchus ocellatus.</title>
        <authorList>
            <person name="Maeda T."/>
            <person name="Takahashi S."/>
            <person name="Yoshida T."/>
            <person name="Shimamura S."/>
            <person name="Takaki Y."/>
            <person name="Nagai Y."/>
            <person name="Toyoda A."/>
            <person name="Suzuki Y."/>
            <person name="Arimoto A."/>
            <person name="Ishii H."/>
            <person name="Satoh N."/>
            <person name="Nishiyama T."/>
            <person name="Hasebe M."/>
            <person name="Maruyama T."/>
            <person name="Minagawa J."/>
            <person name="Obokata J."/>
            <person name="Shigenobu S."/>
        </authorList>
    </citation>
    <scope>NUCLEOTIDE SEQUENCE [LARGE SCALE GENOMIC DNA]</scope>
</reference>
<gene>
    <name evidence="3" type="ORF">PoB_005174100</name>
</gene>
<dbReference type="GO" id="GO:0004715">
    <property type="term" value="F:non-membrane spanning protein tyrosine kinase activity"/>
    <property type="evidence" value="ECO:0007669"/>
    <property type="project" value="InterPro"/>
</dbReference>
<dbReference type="PANTHER" id="PTHR46448:SF1">
    <property type="entry name" value="PROTEIN KINASE DOMAIN-CONTAINING PROTEIN"/>
    <property type="match status" value="1"/>
</dbReference>
<dbReference type="InterPro" id="IPR042983">
    <property type="entry name" value="PKDCC"/>
</dbReference>
<feature type="region of interest" description="Disordered" evidence="1">
    <location>
        <begin position="565"/>
        <end position="594"/>
    </location>
</feature>
<evidence type="ECO:0000313" key="3">
    <source>
        <dbReference type="EMBL" id="GFO25236.1"/>
    </source>
</evidence>
<dbReference type="GO" id="GO:0005576">
    <property type="term" value="C:extracellular region"/>
    <property type="evidence" value="ECO:0007669"/>
    <property type="project" value="TreeGrafter"/>
</dbReference>
<dbReference type="InterPro" id="IPR011009">
    <property type="entry name" value="Kinase-like_dom_sf"/>
</dbReference>
<dbReference type="SUPFAM" id="SSF56112">
    <property type="entry name" value="Protein kinase-like (PK-like)"/>
    <property type="match status" value="1"/>
</dbReference>
<sequence>MNSQYSAQLSSSNMSLRHYYCNCRLKTRLIMISATILLVSIGLLYRALSSHDTWENHGSAELSFPREHHRGYRLHSKMDVNDQDKNQRLKEDVAGLALPPEFHSIHDRDLLSAEAKEAAASFLSKLYPTNWKSATETDELALDLKHLLADYGLSGKLGCRDIDNMKINGPLTFSKTKSVDLVVKDENSRDYSSDDQGGRNGMRVINDGQSMAVKTFNGDSDTKIACMKEIYDPDYCEAMGNYRLLREILLLSTLQHPGIIALKGVCLRGNRIVGQLQNKGLAVITEVGVPLTQSLTHGSTWSQQLGMALQISRLLMYLDLSPVGSLRFKKLDLKDFVLVQNKDVKLADFDDLELGERSCFRSSDCQHLTKQFPCSSGKCKGLNSYINLDLAVKHVLRLILSRPPPANNDASREFLSQLARMEIDSMAAMTAELQMLFSQVPAQLVRIDNSAHQDGQESGLTHGADSSNDVLVQHQKEKEPLFSESALNQFDRYSKTNFPGIFDYPCPGSRVTWGCFHTVSSLREAATICVSDPQCQCFITFSTKPESETLMTVVMKNSADMKEARSSSGTTLFIRNTGHDNDDNNNNNVKGPLADREQDNQLHDKDQSQNHDAGKDRIMPVAGRGVEHDAGFFREETFEGQAVKKDDKDDKVLPDTSECLDDLMESLASDRLAREKKLMTHLGLKGVKEHAWRRSAHRQHLHGYNNLVKSNGGGGQFTVNLTQHAAAALNGKEVARRAAFIAEDGPKVYHMAYAVVYQLDRILGLFHTPPCISKKLSHNDVAQYMGNASWYEMFKPLLRSNGTLSGILVPPTPTAMKVSKLTLKPLESLTPFIKRFERQQRFQLEYMILWWLGRMEKTYTDHLGYKGHLIHFNADLAFSNTSLDLSGYLNHCQFPKCVYKSLDCFRCREYDLPGNDDTKVCALGEEVALRTLAMFPNELELNFQELQEDDITISIDVVASSILALVDSCIHKHGREAVLY</sequence>
<keyword evidence="3" id="KW-0808">Transferase</keyword>
<dbReference type="Proteomes" id="UP000735302">
    <property type="component" value="Unassembled WGS sequence"/>
</dbReference>
<evidence type="ECO:0000313" key="4">
    <source>
        <dbReference type="Proteomes" id="UP000735302"/>
    </source>
</evidence>
<proteinExistence type="predicted"/>
<evidence type="ECO:0000256" key="2">
    <source>
        <dbReference type="SAM" id="Phobius"/>
    </source>
</evidence>
<keyword evidence="3" id="KW-0418">Kinase</keyword>
<keyword evidence="2" id="KW-0812">Transmembrane</keyword>
<name>A0AAV4BXG4_9GAST</name>
<feature type="transmembrane region" description="Helical" evidence="2">
    <location>
        <begin position="29"/>
        <end position="48"/>
    </location>
</feature>
<dbReference type="PANTHER" id="PTHR46448">
    <property type="entry name" value="PROTEIN KINASE DOMAIN-CONTAINING PROTEIN"/>
    <property type="match status" value="1"/>
</dbReference>
<keyword evidence="2" id="KW-1133">Transmembrane helix</keyword>
<evidence type="ECO:0000256" key="1">
    <source>
        <dbReference type="SAM" id="MobiDB-lite"/>
    </source>
</evidence>
<dbReference type="GO" id="GO:0001501">
    <property type="term" value="P:skeletal system development"/>
    <property type="evidence" value="ECO:0007669"/>
    <property type="project" value="TreeGrafter"/>
</dbReference>
<keyword evidence="2" id="KW-0472">Membrane</keyword>
<protein>
    <submittedName>
        <fullName evidence="3">Extracellular tyrosine-protein kinase pkdcc-like</fullName>
    </submittedName>
</protein>
<keyword evidence="4" id="KW-1185">Reference proteome</keyword>
<comment type="caution">
    <text evidence="3">The sequence shown here is derived from an EMBL/GenBank/DDBJ whole genome shotgun (WGS) entry which is preliminary data.</text>
</comment>
<dbReference type="EMBL" id="BLXT01005737">
    <property type="protein sequence ID" value="GFO25236.1"/>
    <property type="molecule type" value="Genomic_DNA"/>
</dbReference>
<dbReference type="AlphaFoldDB" id="A0AAV4BXG4"/>
<accession>A0AAV4BXG4</accession>
<dbReference type="Gene3D" id="1.10.510.10">
    <property type="entry name" value="Transferase(Phosphotransferase) domain 1"/>
    <property type="match status" value="1"/>
</dbReference>
<organism evidence="3 4">
    <name type="scientific">Plakobranchus ocellatus</name>
    <dbReference type="NCBI Taxonomy" id="259542"/>
    <lineage>
        <taxon>Eukaryota</taxon>
        <taxon>Metazoa</taxon>
        <taxon>Spiralia</taxon>
        <taxon>Lophotrochozoa</taxon>
        <taxon>Mollusca</taxon>
        <taxon>Gastropoda</taxon>
        <taxon>Heterobranchia</taxon>
        <taxon>Euthyneura</taxon>
        <taxon>Panpulmonata</taxon>
        <taxon>Sacoglossa</taxon>
        <taxon>Placobranchoidea</taxon>
        <taxon>Plakobranchidae</taxon>
        <taxon>Plakobranchus</taxon>
    </lineage>
</organism>